<evidence type="ECO:0000256" key="1">
    <source>
        <dbReference type="SAM" id="Phobius"/>
    </source>
</evidence>
<dbReference type="AlphaFoldDB" id="A0A6G8S2W4"/>
<sequence length="101" mass="11469">MQKNIANTIFYSLLFAMGGAPTIAMIIIKAQTSNPEVIYQALMGLSVMIACILVPIILIQNAYLWMKRNSEQIEQRIAPVARFYLLLNVLCLGYWLSQQFL</sequence>
<name>A0A6G8S2W4_9GAMM</name>
<evidence type="ECO:0000259" key="2">
    <source>
        <dbReference type="Pfam" id="PF08019"/>
    </source>
</evidence>
<proteinExistence type="predicted"/>
<feature type="transmembrane region" description="Helical" evidence="1">
    <location>
        <begin position="9"/>
        <end position="31"/>
    </location>
</feature>
<evidence type="ECO:0000313" key="3">
    <source>
        <dbReference type="EMBL" id="QIO08481.1"/>
    </source>
</evidence>
<dbReference type="KEGG" id="alj:G8D99_05250"/>
<reference evidence="3 4" key="1">
    <citation type="submission" date="2020-03" db="EMBL/GenBank/DDBJ databases">
        <authorList>
            <person name="Zhu W."/>
        </authorList>
    </citation>
    <scope>NUCLEOTIDE SEQUENCE [LARGE SCALE GENOMIC DNA]</scope>
    <source>
        <strain evidence="3 4">185</strain>
    </source>
</reference>
<organism evidence="3 4">
    <name type="scientific">Acinetobacter lanii</name>
    <dbReference type="NCBI Taxonomy" id="2715163"/>
    <lineage>
        <taxon>Bacteria</taxon>
        <taxon>Pseudomonadati</taxon>
        <taxon>Pseudomonadota</taxon>
        <taxon>Gammaproteobacteria</taxon>
        <taxon>Moraxellales</taxon>
        <taxon>Moraxellaceae</taxon>
        <taxon>Acinetobacter</taxon>
    </lineage>
</organism>
<dbReference type="GO" id="GO:0016020">
    <property type="term" value="C:membrane"/>
    <property type="evidence" value="ECO:0007669"/>
    <property type="project" value="InterPro"/>
</dbReference>
<feature type="transmembrane region" description="Helical" evidence="1">
    <location>
        <begin position="80"/>
        <end position="97"/>
    </location>
</feature>
<gene>
    <name evidence="3" type="ORF">G8D99_05250</name>
</gene>
<dbReference type="EMBL" id="CP049916">
    <property type="protein sequence ID" value="QIO08481.1"/>
    <property type="molecule type" value="Genomic_DNA"/>
</dbReference>
<feature type="domain" description="Phosphoethanolamine transferase N-terminal" evidence="2">
    <location>
        <begin position="13"/>
        <end position="88"/>
    </location>
</feature>
<keyword evidence="4" id="KW-1185">Reference proteome</keyword>
<keyword evidence="1" id="KW-0472">Membrane</keyword>
<dbReference type="Proteomes" id="UP000501939">
    <property type="component" value="Chromosome"/>
</dbReference>
<protein>
    <submittedName>
        <fullName evidence="3">DUF1705 domain-containing protein</fullName>
    </submittedName>
</protein>
<feature type="transmembrane region" description="Helical" evidence="1">
    <location>
        <begin position="37"/>
        <end position="59"/>
    </location>
</feature>
<accession>A0A6G8S2W4</accession>
<dbReference type="RefSeq" id="WP_166323280.1">
    <property type="nucleotide sequence ID" value="NZ_CP049916.1"/>
</dbReference>
<evidence type="ECO:0000313" key="4">
    <source>
        <dbReference type="Proteomes" id="UP000501939"/>
    </source>
</evidence>
<dbReference type="InterPro" id="IPR012549">
    <property type="entry name" value="EptA-like_N"/>
</dbReference>
<dbReference type="Pfam" id="PF08019">
    <property type="entry name" value="EptA_B_N"/>
    <property type="match status" value="1"/>
</dbReference>
<keyword evidence="1" id="KW-1133">Transmembrane helix</keyword>
<keyword evidence="1" id="KW-0812">Transmembrane</keyword>